<sequence>MAYIAPIHRPSSVRHALRSYLLSDTEESLVLAKANRLEIWRLSDGVLSLALSKTINGTISILQKLRPKDSATELLFVGTDRFEYFTLAWNPEKSQLDTLNPLNDPAERHMRDSQSQDRALVDPSGRYLVMHLWEGVLTILGLGNRKNNAMVLACLDQVRLTELFIKASTFLYTETGHPKIAFLYQERADSGNVRLTIYRLTKEDRPMEASKFDPSRDRELDTDIPDPSASMLIPVRKVEEEVKRHNVRHVESAKAHIGGLIVVGETRLLYIDEVTHATVESALTEASIFVAWAEYNVTHYFLADDYGGLHLLTLNTEGVVVKGMDVNLIGRTSRASNLVYLGNDLLFVASHYGDSQLFRLDLANEDPRQYLQLVQTLSNIGPILDFAIMDMGNRGDEGQLANEYSSGQARIVTCSGAHKDGTLRSVRSGVGLEDVGILADLEHCRGLFPLRSHQSAKTDTLAVSFLTETRVFRFDSEGEVEEVEAFTGMALNQQTLLAMNVAGGQILQVTASAASLLDAESGMTIATWMPPERKSIVSASANQEWLLVSVDGTELVSLSIGNELRVVGHKDISKQDQIACIHVPPQPQLSGVAVVGFWTSGTISIVDLNTLEPIHGESLRKSEDDASIPRDLAFIQILPPRGTSSGPTLFVAMQDGDVVTFNISSKDLSFSGRKRVMLGMRQARLHLLPQPDGTYNIFATTEHPSLIYSAEGRIVYSAVTADEATYVCPFDTDAFPGCIALATETQLRIALIDRERRTHVKPLAMGEMVRRIAYSPREKVFGLGCIRRELAAGEEIVQSSFKLVDEVLFDRVGKTFPLGGPGYTELVECVVRAELRDSYGNPAERFLVGTSFLPDPDYAPTSDTRGRILVFGVDGDRNPYLVLDHKLKGACRCLAVIEDTSEEEEEEGGAMNGDRGGESGRGGGLIVAGLTKTVVVCRYDETSSTTAELTRLASYRPSSYPAEITIRGRIIAVADLMKSLALVEYVPGTPPKLVERARHPASVWATAIGHVEGDSWLEADAQGNLLVLRRNLEGVTPEDKKRMEVTSEINLGEMVNRIREIEVETTKGAMIVPRAFLGTVEGGIYLFGTVVPHAQDLLLRFQAKVADAVADKTVGHVPFRSYRAFRNAEREGDGPFRFLDGELLERFLDVDEETQTVICEGLGPSVEDMRNLVEELRRLH</sequence>
<evidence type="ECO:0000313" key="7">
    <source>
        <dbReference type="Proteomes" id="UP001583172"/>
    </source>
</evidence>
<dbReference type="InterPro" id="IPR050358">
    <property type="entry name" value="RSE1/DDB1/CFT1"/>
</dbReference>
<organism evidence="6 7">
    <name type="scientific">Humicola insolens</name>
    <name type="common">Soft-rot fungus</name>
    <dbReference type="NCBI Taxonomy" id="85995"/>
    <lineage>
        <taxon>Eukaryota</taxon>
        <taxon>Fungi</taxon>
        <taxon>Dikarya</taxon>
        <taxon>Ascomycota</taxon>
        <taxon>Pezizomycotina</taxon>
        <taxon>Sordariomycetes</taxon>
        <taxon>Sordariomycetidae</taxon>
        <taxon>Sordariales</taxon>
        <taxon>Chaetomiaceae</taxon>
        <taxon>Mycothermus</taxon>
    </lineage>
</organism>
<dbReference type="InterPro" id="IPR058543">
    <property type="entry name" value="Beta-prop_RSE1/DDB1/CPSF1_2nd"/>
</dbReference>
<feature type="domain" description="RSE1/DDB1/CPSF1 C-terminal" evidence="3">
    <location>
        <begin position="798"/>
        <end position="899"/>
    </location>
</feature>
<accession>A0ABR3VMF9</accession>
<evidence type="ECO:0000313" key="6">
    <source>
        <dbReference type="EMBL" id="KAL1843068.1"/>
    </source>
</evidence>
<comment type="caution">
    <text evidence="6">The sequence shown here is derived from an EMBL/GenBank/DDBJ whole genome shotgun (WGS) entry which is preliminary data.</text>
</comment>
<evidence type="ECO:0000259" key="5">
    <source>
        <dbReference type="Pfam" id="PF23726"/>
    </source>
</evidence>
<evidence type="ECO:0008006" key="8">
    <source>
        <dbReference type="Google" id="ProtNLM"/>
    </source>
</evidence>
<dbReference type="InterPro" id="IPR015943">
    <property type="entry name" value="WD40/YVTN_repeat-like_dom_sf"/>
</dbReference>
<gene>
    <name evidence="6" type="ORF">VTJ49DRAFT_3203</name>
</gene>
<feature type="domain" description="RSE1/DDB1/CPSF1 second beta-propeller" evidence="5">
    <location>
        <begin position="438"/>
        <end position="751"/>
    </location>
</feature>
<feature type="domain" description="RSE1/DDB1/CPSF1 first beta-propeller" evidence="4">
    <location>
        <begin position="12"/>
        <end position="378"/>
    </location>
</feature>
<feature type="domain" description="RSE1/DDB1/CPSF1 C-terminal" evidence="3">
    <location>
        <begin position="924"/>
        <end position="1149"/>
    </location>
</feature>
<keyword evidence="7" id="KW-1185">Reference proteome</keyword>
<dbReference type="InterPro" id="IPR011044">
    <property type="entry name" value="Quino_amine_DH_bsu"/>
</dbReference>
<protein>
    <recommendedName>
        <fullName evidence="8">DNA damage-binding protein 1</fullName>
    </recommendedName>
</protein>
<dbReference type="Proteomes" id="UP001583172">
    <property type="component" value="Unassembled WGS sequence"/>
</dbReference>
<dbReference type="Gene3D" id="1.10.150.910">
    <property type="match status" value="1"/>
</dbReference>
<dbReference type="Gene3D" id="2.130.10.10">
    <property type="entry name" value="YVTN repeat-like/Quinoprotein amine dehydrogenase"/>
    <property type="match status" value="3"/>
</dbReference>
<keyword evidence="2" id="KW-0539">Nucleus</keyword>
<reference evidence="6 7" key="1">
    <citation type="journal article" date="2024" name="Commun. Biol.">
        <title>Comparative genomic analysis of thermophilic fungi reveals convergent evolutionary adaptations and gene losses.</title>
        <authorList>
            <person name="Steindorff A.S."/>
            <person name="Aguilar-Pontes M.V."/>
            <person name="Robinson A.J."/>
            <person name="Andreopoulos B."/>
            <person name="LaButti K."/>
            <person name="Kuo A."/>
            <person name="Mondo S."/>
            <person name="Riley R."/>
            <person name="Otillar R."/>
            <person name="Haridas S."/>
            <person name="Lipzen A."/>
            <person name="Grimwood J."/>
            <person name="Schmutz J."/>
            <person name="Clum A."/>
            <person name="Reid I.D."/>
            <person name="Moisan M.C."/>
            <person name="Butler G."/>
            <person name="Nguyen T.T.M."/>
            <person name="Dewar K."/>
            <person name="Conant G."/>
            <person name="Drula E."/>
            <person name="Henrissat B."/>
            <person name="Hansel C."/>
            <person name="Singer S."/>
            <person name="Hutchinson M.I."/>
            <person name="de Vries R.P."/>
            <person name="Natvig D.O."/>
            <person name="Powell A.J."/>
            <person name="Tsang A."/>
            <person name="Grigoriev I.V."/>
        </authorList>
    </citation>
    <scope>NUCLEOTIDE SEQUENCE [LARGE SCALE GENOMIC DNA]</scope>
    <source>
        <strain evidence="6 7">CBS 620.91</strain>
    </source>
</reference>
<dbReference type="InterPro" id="IPR018846">
    <property type="entry name" value="Beta-prop_RSE1/DDB1/CPSF1_1st"/>
</dbReference>
<evidence type="ECO:0000259" key="3">
    <source>
        <dbReference type="Pfam" id="PF03178"/>
    </source>
</evidence>
<name>A0ABR3VMF9_HUMIN</name>
<dbReference type="SUPFAM" id="SSF50969">
    <property type="entry name" value="YVTN repeat-like/Quinoprotein amine dehydrogenase"/>
    <property type="match status" value="1"/>
</dbReference>
<dbReference type="PANTHER" id="PTHR10644">
    <property type="entry name" value="DNA REPAIR/RNA PROCESSING CPSF FAMILY"/>
    <property type="match status" value="1"/>
</dbReference>
<dbReference type="Pfam" id="PF10433">
    <property type="entry name" value="Beta-prop_RSE1_1st"/>
    <property type="match status" value="1"/>
</dbReference>
<dbReference type="EMBL" id="JAZGSY010000025">
    <property type="protein sequence ID" value="KAL1843068.1"/>
    <property type="molecule type" value="Genomic_DNA"/>
</dbReference>
<evidence type="ECO:0000256" key="1">
    <source>
        <dbReference type="ARBA" id="ARBA00004123"/>
    </source>
</evidence>
<dbReference type="InterPro" id="IPR004871">
    <property type="entry name" value="RSE1/DDB1/CPSF1_C"/>
</dbReference>
<comment type="subcellular location">
    <subcellularLocation>
        <location evidence="1">Nucleus</location>
    </subcellularLocation>
</comment>
<evidence type="ECO:0000259" key="4">
    <source>
        <dbReference type="Pfam" id="PF10433"/>
    </source>
</evidence>
<proteinExistence type="predicted"/>
<evidence type="ECO:0000256" key="2">
    <source>
        <dbReference type="ARBA" id="ARBA00023242"/>
    </source>
</evidence>
<dbReference type="Pfam" id="PF03178">
    <property type="entry name" value="CPSF_A"/>
    <property type="match status" value="2"/>
</dbReference>
<dbReference type="Pfam" id="PF23726">
    <property type="entry name" value="Beta-prop_RSE1_2nd"/>
    <property type="match status" value="1"/>
</dbReference>